<gene>
    <name evidence="3" type="primary">ANAPC13</name>
</gene>
<accession>K7CB23</accession>
<dbReference type="EMBL" id="GABF01003193">
    <property type="protein sequence ID" value="JAA18952.1"/>
    <property type="molecule type" value="mRNA"/>
</dbReference>
<reference evidence="3" key="1">
    <citation type="submission" date="2012-10" db="EMBL/GenBank/DDBJ databases">
        <title>De novo assembly of the reference chimpanzee transcriptome from NextGen mRNA sequences.</title>
        <authorList>
            <person name="Maudhoo M.D."/>
            <person name="Meehan D.T."/>
            <person name="Norgren R.B.Jr."/>
        </authorList>
    </citation>
    <scope>NUCLEOTIDE SEQUENCE</scope>
    <source>
        <tissue evidence="1">Adipose stromal</tissue>
        <tissue evidence="4">Skeletal muscle</tissue>
        <tissue evidence="3">Skin</tissue>
        <tissue evidence="2">Smooth vascular</tissue>
    </source>
</reference>
<proteinExistence type="evidence at transcript level"/>
<protein>
    <submittedName>
        <fullName evidence="3">Anaphase promoting complex subunit 13</fullName>
    </submittedName>
</protein>
<dbReference type="EMBL" id="GABE01010281">
    <property type="protein sequence ID" value="JAA34458.1"/>
    <property type="molecule type" value="mRNA"/>
</dbReference>
<evidence type="ECO:0000313" key="3">
    <source>
        <dbReference type="EMBL" id="JAA29658.1"/>
    </source>
</evidence>
<dbReference type="AlphaFoldDB" id="K7CB23"/>
<organism evidence="3">
    <name type="scientific">Pan troglodytes</name>
    <name type="common">Chimpanzee</name>
    <dbReference type="NCBI Taxonomy" id="9598"/>
    <lineage>
        <taxon>Eukaryota</taxon>
        <taxon>Metazoa</taxon>
        <taxon>Chordata</taxon>
        <taxon>Craniata</taxon>
        <taxon>Vertebrata</taxon>
        <taxon>Euteleostomi</taxon>
        <taxon>Mammalia</taxon>
        <taxon>Eutheria</taxon>
        <taxon>Euarchontoglires</taxon>
        <taxon>Primates</taxon>
        <taxon>Haplorrhini</taxon>
        <taxon>Catarrhini</taxon>
        <taxon>Hominidae</taxon>
        <taxon>Pan</taxon>
    </lineage>
</organism>
<evidence type="ECO:0000313" key="4">
    <source>
        <dbReference type="EMBL" id="JAA34458.1"/>
    </source>
</evidence>
<sequence>MRSLLSVGLPPIPIGRGCHFTLITVFLYCTRVGRKGTCVPPPDLPVSASTFGTSCLRQEAAAEGRPVVRCGWWWPARLISSKEQGFPALIL</sequence>
<dbReference type="EMBL" id="GABD01003442">
    <property type="protein sequence ID" value="JAA29658.1"/>
    <property type="molecule type" value="mRNA"/>
</dbReference>
<name>K7CB23_PANTR</name>
<dbReference type="EMBL" id="GABD01003441">
    <property type="protein sequence ID" value="JAA29659.1"/>
    <property type="molecule type" value="mRNA"/>
</dbReference>
<evidence type="ECO:0000313" key="1">
    <source>
        <dbReference type="EMBL" id="JAA03434.1"/>
    </source>
</evidence>
<evidence type="ECO:0000313" key="2">
    <source>
        <dbReference type="EMBL" id="JAA18952.1"/>
    </source>
</evidence>
<dbReference type="EMBL" id="GABC01007904">
    <property type="protein sequence ID" value="JAA03434.1"/>
    <property type="molecule type" value="mRNA"/>
</dbReference>
<dbReference type="EMBL" id="GABE01010280">
    <property type="protein sequence ID" value="JAA34459.1"/>
    <property type="molecule type" value="mRNA"/>
</dbReference>